<dbReference type="RefSeq" id="WP_100992121.1">
    <property type="nucleotide sequence ID" value="NZ_CP025096.1"/>
</dbReference>
<keyword evidence="2 10" id="KW-0813">Transport</keyword>
<feature type="transmembrane region" description="Helical" evidence="10">
    <location>
        <begin position="156"/>
        <end position="176"/>
    </location>
</feature>
<evidence type="ECO:0000256" key="10">
    <source>
        <dbReference type="RuleBase" id="RU366002"/>
    </source>
</evidence>
<dbReference type="GO" id="GO:0015386">
    <property type="term" value="F:potassium:proton antiporter activity"/>
    <property type="evidence" value="ECO:0007669"/>
    <property type="project" value="TreeGrafter"/>
</dbReference>
<feature type="transmembrane region" description="Helical" evidence="10">
    <location>
        <begin position="83"/>
        <end position="104"/>
    </location>
</feature>
<keyword evidence="4 10" id="KW-0812">Transmembrane</keyword>
<dbReference type="GO" id="GO:0098719">
    <property type="term" value="P:sodium ion import across plasma membrane"/>
    <property type="evidence" value="ECO:0007669"/>
    <property type="project" value="TreeGrafter"/>
</dbReference>
<comment type="similarity">
    <text evidence="10">Belongs to the monovalent cation:proton antiporter 1 (CPA1) transporter (TC 2.A.36) family.</text>
</comment>
<keyword evidence="5 10" id="KW-1133">Transmembrane helix</keyword>
<dbReference type="AlphaFoldDB" id="A0A2K8Z6U1"/>
<comment type="caution">
    <text evidence="10">Lacks conserved residue(s) required for the propagation of feature annotation.</text>
</comment>
<keyword evidence="10" id="KW-0050">Antiport</keyword>
<evidence type="ECO:0000256" key="9">
    <source>
        <dbReference type="ARBA" id="ARBA00023201"/>
    </source>
</evidence>
<evidence type="ECO:0000313" key="13">
    <source>
        <dbReference type="Proteomes" id="UP000232883"/>
    </source>
</evidence>
<dbReference type="InterPro" id="IPR018422">
    <property type="entry name" value="Cation/H_exchanger_CPA1"/>
</dbReference>
<comment type="function">
    <text evidence="10">Na(+)/H(+) antiporter that extrudes sodium in exchange for external protons.</text>
</comment>
<reference evidence="12 13" key="1">
    <citation type="submission" date="2017-11" db="EMBL/GenBank/DDBJ databases">
        <title>Taxonomic description and genome sequences of Spirosoma HA7 sp. nov., isolated from pollen microhabitat of Corylus avellana.</title>
        <authorList>
            <person name="Ambika Manirajan B."/>
            <person name="Suarez C."/>
            <person name="Ratering S."/>
            <person name="Geissler-Plaum R."/>
            <person name="Cardinale M."/>
            <person name="Sylvia S."/>
        </authorList>
    </citation>
    <scope>NUCLEOTIDE SEQUENCE [LARGE SCALE GENOMIC DNA]</scope>
    <source>
        <strain evidence="12 13">HA7</strain>
    </source>
</reference>
<feature type="transmembrane region" description="Helical" evidence="10">
    <location>
        <begin position="348"/>
        <end position="371"/>
    </location>
</feature>
<evidence type="ECO:0000256" key="4">
    <source>
        <dbReference type="ARBA" id="ARBA00022692"/>
    </source>
</evidence>
<comment type="subcellular location">
    <subcellularLocation>
        <location evidence="1 10">Cell membrane</location>
        <topology evidence="1 10">Multi-pass membrane protein</topology>
    </subcellularLocation>
</comment>
<dbReference type="Gene3D" id="6.10.140.1330">
    <property type="match status" value="1"/>
</dbReference>
<keyword evidence="3 10" id="KW-1003">Cell membrane</keyword>
<evidence type="ECO:0000256" key="6">
    <source>
        <dbReference type="ARBA" id="ARBA00023053"/>
    </source>
</evidence>
<dbReference type="Pfam" id="PF00999">
    <property type="entry name" value="Na_H_Exchanger"/>
    <property type="match status" value="1"/>
</dbReference>
<dbReference type="EMBL" id="CP025096">
    <property type="protein sequence ID" value="AUD05568.1"/>
    <property type="molecule type" value="Genomic_DNA"/>
</dbReference>
<dbReference type="OrthoDB" id="9809206at2"/>
<evidence type="ECO:0000256" key="1">
    <source>
        <dbReference type="ARBA" id="ARBA00004651"/>
    </source>
</evidence>
<feature type="transmembrane region" description="Helical" evidence="10">
    <location>
        <begin position="233"/>
        <end position="249"/>
    </location>
</feature>
<dbReference type="PANTHER" id="PTHR10110">
    <property type="entry name" value="SODIUM/HYDROGEN EXCHANGER"/>
    <property type="match status" value="1"/>
</dbReference>
<evidence type="ECO:0000256" key="8">
    <source>
        <dbReference type="ARBA" id="ARBA00023136"/>
    </source>
</evidence>
<evidence type="ECO:0000256" key="5">
    <source>
        <dbReference type="ARBA" id="ARBA00022989"/>
    </source>
</evidence>
<name>A0A2K8Z6U1_9BACT</name>
<dbReference type="GO" id="GO:0005886">
    <property type="term" value="C:plasma membrane"/>
    <property type="evidence" value="ECO:0007669"/>
    <property type="project" value="UniProtKB-SubCell"/>
</dbReference>
<keyword evidence="7 10" id="KW-0406">Ion transport</keyword>
<proteinExistence type="inferred from homology"/>
<evidence type="ECO:0000313" key="12">
    <source>
        <dbReference type="EMBL" id="AUD05568.1"/>
    </source>
</evidence>
<evidence type="ECO:0000256" key="2">
    <source>
        <dbReference type="ARBA" id="ARBA00022448"/>
    </source>
</evidence>
<protein>
    <submittedName>
        <fullName evidence="12">Na+/H+ antiporter</fullName>
    </submittedName>
</protein>
<dbReference type="GO" id="GO:0015385">
    <property type="term" value="F:sodium:proton antiporter activity"/>
    <property type="evidence" value="ECO:0007669"/>
    <property type="project" value="InterPro"/>
</dbReference>
<keyword evidence="13" id="KW-1185">Reference proteome</keyword>
<feature type="transmembrane region" description="Helical" evidence="10">
    <location>
        <begin position="55"/>
        <end position="71"/>
    </location>
</feature>
<evidence type="ECO:0000256" key="7">
    <source>
        <dbReference type="ARBA" id="ARBA00023065"/>
    </source>
</evidence>
<feature type="domain" description="Cation/H+ exchanger transmembrane" evidence="11">
    <location>
        <begin position="15"/>
        <end position="408"/>
    </location>
</feature>
<dbReference type="InterPro" id="IPR004705">
    <property type="entry name" value="Cation/H_exchanger_CPA1_bac"/>
</dbReference>
<keyword evidence="9 10" id="KW-0739">Sodium transport</keyword>
<keyword evidence="6 10" id="KW-0915">Sodium</keyword>
<feature type="transmembrane region" description="Helical" evidence="10">
    <location>
        <begin position="270"/>
        <end position="290"/>
    </location>
</feature>
<evidence type="ECO:0000256" key="3">
    <source>
        <dbReference type="ARBA" id="ARBA00022475"/>
    </source>
</evidence>
<dbReference type="InterPro" id="IPR006153">
    <property type="entry name" value="Cation/H_exchanger_TM"/>
</dbReference>
<dbReference type="NCBIfam" id="TIGR00831">
    <property type="entry name" value="a_cpa1"/>
    <property type="match status" value="1"/>
</dbReference>
<organism evidence="12 13">
    <name type="scientific">Spirosoma pollinicola</name>
    <dbReference type="NCBI Taxonomy" id="2057025"/>
    <lineage>
        <taxon>Bacteria</taxon>
        <taxon>Pseudomonadati</taxon>
        <taxon>Bacteroidota</taxon>
        <taxon>Cytophagia</taxon>
        <taxon>Cytophagales</taxon>
        <taxon>Cytophagaceae</taxon>
        <taxon>Spirosoma</taxon>
    </lineage>
</organism>
<feature type="transmembrane region" description="Helical" evidence="10">
    <location>
        <begin position="302"/>
        <end position="327"/>
    </location>
</feature>
<sequence length="530" mass="58936">MRDIVLLGLGLLWMVALLSALADRWRISTPIFLVMGGLIASLIPGVPPIRIDPDLIFQVFLPPLLFNAAWFTSWRELWRYRRIILVLAFGLVILTATAVAYTATNLIPGFSLSLGFLLGGLVSPPDAIAATSVLQSVKAPKSTIAILEGESLINDAASLIVLRFALASVITGTTAWTDVIHSFFSITILGAGVGVTVAGAFYAIQRWLPLQLRVSILLTFLAPYSMYLIAEQLQYSGIIAVVSGGLFLSKNSHTVHLHSERIQSNAMWATLIYIINGLVFMLIGLELPIVLEGLTNYSLVDITGYALLITALVISVRLGFAFISTAFTRIAERFITVAVRNASWRGPFVVGWAGMRGVVSLAAAFSIPLTLPNDAPFPHRPLLLFITFVVIMVTLVLQGLTLPWVVSWVHPQEQINRIPEHEQRNQINRQLHGAALRELIRNYTTQISDNPLLGQLKSHLETNLLLSEMPKSEKNDQWFAMYKEALMQVYQIRRQELAQLRLQPDLDEEVIRKIEAQLDFEEEQIERPIS</sequence>
<dbReference type="GO" id="GO:0051453">
    <property type="term" value="P:regulation of intracellular pH"/>
    <property type="evidence" value="ECO:0007669"/>
    <property type="project" value="TreeGrafter"/>
</dbReference>
<feature type="transmembrane region" description="Helical" evidence="10">
    <location>
        <begin position="182"/>
        <end position="203"/>
    </location>
</feature>
<feature type="transmembrane region" description="Helical" evidence="10">
    <location>
        <begin position="383"/>
        <end position="409"/>
    </location>
</feature>
<dbReference type="KEGG" id="spir:CWM47_29230"/>
<dbReference type="Proteomes" id="UP000232883">
    <property type="component" value="Chromosome"/>
</dbReference>
<dbReference type="PANTHER" id="PTHR10110:SF86">
    <property type="entry name" value="SODIUM_HYDROGEN EXCHANGER 7"/>
    <property type="match status" value="1"/>
</dbReference>
<gene>
    <name evidence="12" type="ORF">CWM47_29230</name>
</gene>
<keyword evidence="8 10" id="KW-0472">Membrane</keyword>
<evidence type="ECO:0000259" key="11">
    <source>
        <dbReference type="Pfam" id="PF00999"/>
    </source>
</evidence>
<accession>A0A2K8Z6U1</accession>